<dbReference type="Pfam" id="PF13561">
    <property type="entry name" value="adh_short_C2"/>
    <property type="match status" value="1"/>
</dbReference>
<name>A0AAD1HF18_9MYCO</name>
<accession>A0AAD1HF18</accession>
<gene>
    <name evidence="1" type="ORF">MMOR_46670</name>
</gene>
<reference evidence="1 2" key="1">
    <citation type="journal article" date="2019" name="Emerg. Microbes Infect.">
        <title>Comprehensive subspecies identification of 175 nontuberculous mycobacteria species based on 7547 genomic profiles.</title>
        <authorList>
            <person name="Matsumoto Y."/>
            <person name="Kinjo T."/>
            <person name="Motooka D."/>
            <person name="Nabeya D."/>
            <person name="Jung N."/>
            <person name="Uechi K."/>
            <person name="Horii T."/>
            <person name="Iida T."/>
            <person name="Fujita J."/>
            <person name="Nakamura S."/>
        </authorList>
    </citation>
    <scope>NUCLEOTIDE SEQUENCE [LARGE SCALE GENOMIC DNA]</scope>
    <source>
        <strain evidence="1 2">JCM 6375</strain>
    </source>
</reference>
<evidence type="ECO:0000313" key="1">
    <source>
        <dbReference type="EMBL" id="BBX03731.1"/>
    </source>
</evidence>
<organism evidence="1 2">
    <name type="scientific">Mycolicibacterium moriokaense</name>
    <dbReference type="NCBI Taxonomy" id="39691"/>
    <lineage>
        <taxon>Bacteria</taxon>
        <taxon>Bacillati</taxon>
        <taxon>Actinomycetota</taxon>
        <taxon>Actinomycetes</taxon>
        <taxon>Mycobacteriales</taxon>
        <taxon>Mycobacteriaceae</taxon>
        <taxon>Mycolicibacterium</taxon>
    </lineage>
</organism>
<dbReference type="AlphaFoldDB" id="A0AAD1HF18"/>
<sequence>MSTIVLDPSQALTRALGDIGDVGVIAFSSDDADETMWQTLVAMQAAYRTGDRRIVLVVPTIGMAGATGAVAYTTAVEGIRAMAKSAARQWGSQGVGVNIVAAPSHLFAYDVDASHLLAAAVADDDGLIRSVVETAKFLLRDDLRHLNGETVIVDGGQVMLP</sequence>
<dbReference type="EMBL" id="AP022560">
    <property type="protein sequence ID" value="BBX03731.1"/>
    <property type="molecule type" value="Genomic_DNA"/>
</dbReference>
<dbReference type="Gene3D" id="3.40.50.720">
    <property type="entry name" value="NAD(P)-binding Rossmann-like Domain"/>
    <property type="match status" value="1"/>
</dbReference>
<dbReference type="KEGG" id="mmor:MMOR_46670"/>
<proteinExistence type="predicted"/>
<protein>
    <submittedName>
        <fullName evidence="1">Uncharacterized protein</fullName>
    </submittedName>
</protein>
<dbReference type="SUPFAM" id="SSF51735">
    <property type="entry name" value="NAD(P)-binding Rossmann-fold domains"/>
    <property type="match status" value="1"/>
</dbReference>
<dbReference type="InterPro" id="IPR002347">
    <property type="entry name" value="SDR_fam"/>
</dbReference>
<evidence type="ECO:0000313" key="2">
    <source>
        <dbReference type="Proteomes" id="UP000466681"/>
    </source>
</evidence>
<dbReference type="InterPro" id="IPR036291">
    <property type="entry name" value="NAD(P)-bd_dom_sf"/>
</dbReference>
<dbReference type="Proteomes" id="UP000466681">
    <property type="component" value="Chromosome"/>
</dbReference>
<dbReference type="RefSeq" id="WP_234810294.1">
    <property type="nucleotide sequence ID" value="NZ_AP022560.1"/>
</dbReference>
<keyword evidence="2" id="KW-1185">Reference proteome</keyword>